<evidence type="ECO:0008006" key="4">
    <source>
        <dbReference type="Google" id="ProtNLM"/>
    </source>
</evidence>
<keyword evidence="1" id="KW-0732">Signal</keyword>
<gene>
    <name evidence="2" type="ORF">M099_0266</name>
</gene>
<protein>
    <recommendedName>
        <fullName evidence="4">Tetratricopeptide repeat protein</fullName>
    </recommendedName>
</protein>
<dbReference type="AlphaFoldDB" id="A0A069SNY5"/>
<name>A0A069SNY5_PHOVU</name>
<dbReference type="PATRIC" id="fig|1339352.3.peg.258"/>
<dbReference type="PROSITE" id="PS51257">
    <property type="entry name" value="PROKAR_LIPOPROTEIN"/>
    <property type="match status" value="1"/>
</dbReference>
<dbReference type="RefSeq" id="WP_005847266.1">
    <property type="nucleotide sequence ID" value="NZ_JNHM01000003.1"/>
</dbReference>
<dbReference type="Pfam" id="PF19867">
    <property type="entry name" value="DUF6340"/>
    <property type="match status" value="1"/>
</dbReference>
<feature type="chain" id="PRO_5001669432" description="Tetratricopeptide repeat protein" evidence="1">
    <location>
        <begin position="18"/>
        <end position="330"/>
    </location>
</feature>
<comment type="caution">
    <text evidence="2">The sequence shown here is derived from an EMBL/GenBank/DDBJ whole genome shotgun (WGS) entry which is preliminary data.</text>
</comment>
<dbReference type="EMBL" id="JNHM01000003">
    <property type="protein sequence ID" value="KDS56712.1"/>
    <property type="molecule type" value="Genomic_DNA"/>
</dbReference>
<dbReference type="SUPFAM" id="SSF81901">
    <property type="entry name" value="HCP-like"/>
    <property type="match status" value="1"/>
</dbReference>
<dbReference type="Proteomes" id="UP000027661">
    <property type="component" value="Unassembled WGS sequence"/>
</dbReference>
<evidence type="ECO:0000256" key="1">
    <source>
        <dbReference type="SAM" id="SignalP"/>
    </source>
</evidence>
<evidence type="ECO:0000313" key="2">
    <source>
        <dbReference type="EMBL" id="KDS56712.1"/>
    </source>
</evidence>
<accession>A0A069SNY5</accession>
<evidence type="ECO:0000313" key="3">
    <source>
        <dbReference type="Proteomes" id="UP000027661"/>
    </source>
</evidence>
<organism evidence="2 3">
    <name type="scientific">Phocaeicola vulgatus str. 3975 RP4</name>
    <dbReference type="NCBI Taxonomy" id="1339352"/>
    <lineage>
        <taxon>Bacteria</taxon>
        <taxon>Pseudomonadati</taxon>
        <taxon>Bacteroidota</taxon>
        <taxon>Bacteroidia</taxon>
        <taxon>Bacteroidales</taxon>
        <taxon>Bacteroidaceae</taxon>
        <taxon>Phocaeicola</taxon>
    </lineage>
</organism>
<reference evidence="2 3" key="1">
    <citation type="submission" date="2014-04" db="EMBL/GenBank/DDBJ databases">
        <authorList>
            <person name="Sears C."/>
            <person name="Carroll K."/>
            <person name="Sack B.R."/>
            <person name="Qadri F."/>
            <person name="Myers L.L."/>
            <person name="Chung G.-T."/>
            <person name="Escheverria P."/>
            <person name="Fraser C.M."/>
            <person name="Sadzewicz L."/>
            <person name="Shefchek K.A."/>
            <person name="Tallon L."/>
            <person name="Das S.P."/>
            <person name="Daugherty S."/>
            <person name="Mongodin E.F."/>
        </authorList>
    </citation>
    <scope>NUCLEOTIDE SEQUENCE [LARGE SCALE GENOMIC DNA]</scope>
    <source>
        <strain evidence="2 3">3975 RP4</strain>
    </source>
</reference>
<sequence length="330" mass="37660">MKRSASLIILVAGTLFASCSSLQTISFDQLQAADVSFPDAVRKVAVINNMPVLKTKDNHEILSSELEGDGKVASEALAENIANVNYFDQVIICDSVFRAQDKVPRVNVILTKEEVRKLSEDLGVDMILSFDRIHIQTKPGVLFYPDFPMPIDAVDGIISPIVRVYIPNRDKPLFVVAKQDTISWEIEPALSDRKIVKEASEYAASIPVEHLLPHWDEVARFYYDGGNIEMRDAGVYLRENNWDEAYSQWKIAYEKRKGQQKMKAAFNIALYYEIKDNVEQAKEWLGKAKNLVKSGSRDEQLIAFYSLELEKRESKLSQLRIQMKRFDDNF</sequence>
<feature type="signal peptide" evidence="1">
    <location>
        <begin position="1"/>
        <end position="17"/>
    </location>
</feature>
<dbReference type="InterPro" id="IPR045921">
    <property type="entry name" value="DUF6340"/>
</dbReference>
<proteinExistence type="predicted"/>